<keyword evidence="2" id="KW-0732">Signal</keyword>
<feature type="transmembrane region" description="Helical" evidence="1">
    <location>
        <begin position="138"/>
        <end position="159"/>
    </location>
</feature>
<keyword evidence="4" id="KW-1185">Reference proteome</keyword>
<keyword evidence="1" id="KW-0812">Transmembrane</keyword>
<feature type="transmembrane region" description="Helical" evidence="1">
    <location>
        <begin position="78"/>
        <end position="96"/>
    </location>
</feature>
<reference evidence="3 4" key="1">
    <citation type="submission" date="2023-07" db="EMBL/GenBank/DDBJ databases">
        <title>Comparative genomics of wheat-associated soil bacteria to identify genetic determinants of phenazine resistance.</title>
        <authorList>
            <person name="Mouncey N."/>
        </authorList>
    </citation>
    <scope>NUCLEOTIDE SEQUENCE [LARGE SCALE GENOMIC DNA]</scope>
    <source>
        <strain evidence="3 4">W4I9-1</strain>
    </source>
</reference>
<sequence>MLLICAALAAVQAVASLGVSPVTPAIATAAPPLYALVAAVHSVMPFLARILTRAPWSATLTAGVAGALVWPFSPIGPLFIVALVTGAAAFDVALLGSRSAAWRRLIPAAAFAGVSLFVVSLPVFSPDHLTPVVLTATLLGRLGGELIALALAGGLASGLSRSGVRVS</sequence>
<dbReference type="AlphaFoldDB" id="A0AAW8ET82"/>
<evidence type="ECO:0000313" key="3">
    <source>
        <dbReference type="EMBL" id="MDQ0646433.1"/>
    </source>
</evidence>
<organism evidence="3 4">
    <name type="scientific">Microbacterium natoriense</name>
    <dbReference type="NCBI Taxonomy" id="284570"/>
    <lineage>
        <taxon>Bacteria</taxon>
        <taxon>Bacillati</taxon>
        <taxon>Actinomycetota</taxon>
        <taxon>Actinomycetes</taxon>
        <taxon>Micrococcales</taxon>
        <taxon>Microbacteriaceae</taxon>
        <taxon>Microbacterium</taxon>
    </lineage>
</organism>
<evidence type="ECO:0000313" key="4">
    <source>
        <dbReference type="Proteomes" id="UP001244427"/>
    </source>
</evidence>
<accession>A0AAW8ET82</accession>
<gene>
    <name evidence="3" type="ORF">QFZ53_000629</name>
</gene>
<keyword evidence="1" id="KW-1133">Transmembrane helix</keyword>
<dbReference type="Proteomes" id="UP001244427">
    <property type="component" value="Unassembled WGS sequence"/>
</dbReference>
<comment type="caution">
    <text evidence="3">The sequence shown here is derived from an EMBL/GenBank/DDBJ whole genome shotgun (WGS) entry which is preliminary data.</text>
</comment>
<evidence type="ECO:0000256" key="1">
    <source>
        <dbReference type="SAM" id="Phobius"/>
    </source>
</evidence>
<keyword evidence="1" id="KW-0472">Membrane</keyword>
<feature type="transmembrane region" description="Helical" evidence="1">
    <location>
        <begin position="108"/>
        <end position="126"/>
    </location>
</feature>
<proteinExistence type="predicted"/>
<protein>
    <submittedName>
        <fullName evidence="3">Uncharacterized protein</fullName>
    </submittedName>
</protein>
<dbReference type="EMBL" id="JAUSXV010000001">
    <property type="protein sequence ID" value="MDQ0646433.1"/>
    <property type="molecule type" value="Genomic_DNA"/>
</dbReference>
<feature type="transmembrane region" description="Helical" evidence="1">
    <location>
        <begin position="25"/>
        <end position="47"/>
    </location>
</feature>
<evidence type="ECO:0000256" key="2">
    <source>
        <dbReference type="SAM" id="SignalP"/>
    </source>
</evidence>
<feature type="chain" id="PRO_5043409564" evidence="2">
    <location>
        <begin position="16"/>
        <end position="167"/>
    </location>
</feature>
<feature type="signal peptide" evidence="2">
    <location>
        <begin position="1"/>
        <end position="15"/>
    </location>
</feature>
<name>A0AAW8ET82_9MICO</name>